<dbReference type="InterPro" id="IPR019410">
    <property type="entry name" value="Methyltransf_16"/>
</dbReference>
<accession>A0A7J6MEU2</accession>
<reference evidence="2 3" key="1">
    <citation type="submission" date="2020-04" db="EMBL/GenBank/DDBJ databases">
        <title>Perkinsus olseni comparative genomics.</title>
        <authorList>
            <person name="Bogema D.R."/>
        </authorList>
    </citation>
    <scope>NUCLEOTIDE SEQUENCE [LARGE SCALE GENOMIC DNA]</scope>
    <source>
        <strain evidence="2">ATCC PRA-31</strain>
    </source>
</reference>
<sequence>MTVFPGHSLLPFPVSRRLKRDVVEDDGSHSPLKSCLLAVMFSLLLTSLSLALFACWMIMCVAVSSEEQVEVSALDAIERMIDIQCESAALTTTGGRVWSASHDMLAFLKEKTDLFSLKKGRVLELGSGCGWLGMEVASRLPSTVEVVLTEQEEGGGLEWLQHNVQLNQDRGMPLDNVTCRTCDWNEVPADLREVEWDFIFGTELVYLPILTRILPRAIKQLARPNTQVYYGHRLGRYESMDLDLFDNFRSLGLEAKEQLQPGMKELPPEEEHFTQLFPEMRLAVYKIEFIDRLTASDKFYKAAFVEVLLQAPEIPSEPLSPGHDRSTDTAHASSTALRDPHTTSVPSTPAQPPLVDSADGAALVAQPPSPSSDIPMPRMEMEASEEMALAVPSKRARRDSGVPTPEGSNSAGEGELLTIVAQLKSGLWRAEIAVDGKKYRGPTRDTSEEAHNDRIRMEQARESNTLQQLLQEWDMTSQLLPKGVYYNKSKKAFIATIHQQVSFTEAENLNGPPLPRPVTMKYEGPSRHTVEEAVHDRVLLEAAQSPEDLQVILSRLRRPKQEKRRPPDAERIPTGVHLKKDGYPYFVEVTVWKTCMVRSYFTAQVSLHRKNFRGPPRLTLEDAIADRQRLTRAKEEGRVEEVWARMKEEYAQLQQLRRLTSTPPTGFRSLRGPGRPRGSVTRLAQVPLPDLAALTSAAESQPSYMANVVRTASDHEALPSHADPVVKLDVSHFECTSNDYNDDGGVQAAGPDEPRLPQ</sequence>
<dbReference type="PANTHER" id="PTHR14614">
    <property type="entry name" value="HEPATOCELLULAR CARCINOMA-ASSOCIATED ANTIGEN"/>
    <property type="match status" value="1"/>
</dbReference>
<name>A0A7J6MEU2_PEROL</name>
<dbReference type="PANTHER" id="PTHR14614:SF132">
    <property type="entry name" value="PROTEIN-LYSINE METHYLTRANSFERASE C42C1.13"/>
    <property type="match status" value="1"/>
</dbReference>
<dbReference type="Proteomes" id="UP000572268">
    <property type="component" value="Unassembled WGS sequence"/>
</dbReference>
<dbReference type="AlphaFoldDB" id="A0A7J6MEU2"/>
<evidence type="ECO:0000313" key="3">
    <source>
        <dbReference type="Proteomes" id="UP000572268"/>
    </source>
</evidence>
<dbReference type="Pfam" id="PF10294">
    <property type="entry name" value="Methyltransf_16"/>
    <property type="match status" value="1"/>
</dbReference>
<dbReference type="InterPro" id="IPR029063">
    <property type="entry name" value="SAM-dependent_MTases_sf"/>
</dbReference>
<dbReference type="CDD" id="cd02440">
    <property type="entry name" value="AdoMet_MTases"/>
    <property type="match status" value="1"/>
</dbReference>
<dbReference type="Gene3D" id="3.40.50.150">
    <property type="entry name" value="Vaccinia Virus protein VP39"/>
    <property type="match status" value="1"/>
</dbReference>
<feature type="region of interest" description="Disordered" evidence="1">
    <location>
        <begin position="382"/>
        <end position="413"/>
    </location>
</feature>
<feature type="region of interest" description="Disordered" evidence="1">
    <location>
        <begin position="737"/>
        <end position="758"/>
    </location>
</feature>
<proteinExistence type="predicted"/>
<comment type="caution">
    <text evidence="2">The sequence shown here is derived from an EMBL/GenBank/DDBJ whole genome shotgun (WGS) entry which is preliminary data.</text>
</comment>
<protein>
    <submittedName>
        <fullName evidence="2">Electron transfer flavoprotein alpha-subunit, variant 3</fullName>
    </submittedName>
</protein>
<evidence type="ECO:0000256" key="1">
    <source>
        <dbReference type="SAM" id="MobiDB-lite"/>
    </source>
</evidence>
<gene>
    <name evidence="2" type="primary">ETF1_1</name>
    <name evidence="2" type="ORF">FOL46_001011</name>
</gene>
<evidence type="ECO:0000313" key="2">
    <source>
        <dbReference type="EMBL" id="KAF4670112.1"/>
    </source>
</evidence>
<feature type="compositionally biased region" description="Polar residues" evidence="1">
    <location>
        <begin position="329"/>
        <end position="348"/>
    </location>
</feature>
<dbReference type="SUPFAM" id="SSF53335">
    <property type="entry name" value="S-adenosyl-L-methionine-dependent methyltransferases"/>
    <property type="match status" value="1"/>
</dbReference>
<organism evidence="2 3">
    <name type="scientific">Perkinsus olseni</name>
    <name type="common">Perkinsus atlanticus</name>
    <dbReference type="NCBI Taxonomy" id="32597"/>
    <lineage>
        <taxon>Eukaryota</taxon>
        <taxon>Sar</taxon>
        <taxon>Alveolata</taxon>
        <taxon>Perkinsozoa</taxon>
        <taxon>Perkinsea</taxon>
        <taxon>Perkinsida</taxon>
        <taxon>Perkinsidae</taxon>
        <taxon>Perkinsus</taxon>
    </lineage>
</organism>
<dbReference type="EMBL" id="JABANN010000127">
    <property type="protein sequence ID" value="KAF4670112.1"/>
    <property type="molecule type" value="Genomic_DNA"/>
</dbReference>
<feature type="region of interest" description="Disordered" evidence="1">
    <location>
        <begin position="315"/>
        <end position="356"/>
    </location>
</feature>